<evidence type="ECO:0000256" key="7">
    <source>
        <dbReference type="ARBA" id="ARBA00022840"/>
    </source>
</evidence>
<evidence type="ECO:0000256" key="1">
    <source>
        <dbReference type="ARBA" id="ARBA00004996"/>
    </source>
</evidence>
<dbReference type="GO" id="GO:0009156">
    <property type="term" value="P:ribonucleoside monophosphate biosynthetic process"/>
    <property type="evidence" value="ECO:0007669"/>
    <property type="project" value="InterPro"/>
</dbReference>
<keyword evidence="12" id="KW-0963">Cytoplasm</keyword>
<dbReference type="NCBIfam" id="TIGR01251">
    <property type="entry name" value="ribP_PPkin"/>
    <property type="match status" value="1"/>
</dbReference>
<dbReference type="CDD" id="cd06223">
    <property type="entry name" value="PRTases_typeI"/>
    <property type="match status" value="1"/>
</dbReference>
<comment type="catalytic activity">
    <reaction evidence="9 12">
        <text>D-ribose 5-phosphate + ATP = 5-phospho-alpha-D-ribose 1-diphosphate + AMP + H(+)</text>
        <dbReference type="Rhea" id="RHEA:15609"/>
        <dbReference type="ChEBI" id="CHEBI:15378"/>
        <dbReference type="ChEBI" id="CHEBI:30616"/>
        <dbReference type="ChEBI" id="CHEBI:58017"/>
        <dbReference type="ChEBI" id="CHEBI:78346"/>
        <dbReference type="ChEBI" id="CHEBI:456215"/>
        <dbReference type="EC" id="2.7.6.1"/>
    </reaction>
</comment>
<comment type="caution">
    <text evidence="12">Lacks conserved residue(s) required for the propagation of feature annotation.</text>
</comment>
<dbReference type="SUPFAM" id="SSF53271">
    <property type="entry name" value="PRTase-like"/>
    <property type="match status" value="2"/>
</dbReference>
<evidence type="ECO:0000259" key="13">
    <source>
        <dbReference type="Pfam" id="PF13793"/>
    </source>
</evidence>
<feature type="binding site" evidence="12">
    <location>
        <begin position="39"/>
        <end position="41"/>
    </location>
    <ligand>
        <name>ATP</name>
        <dbReference type="ChEBI" id="CHEBI:30616"/>
    </ligand>
</feature>
<evidence type="ECO:0000256" key="2">
    <source>
        <dbReference type="ARBA" id="ARBA00022679"/>
    </source>
</evidence>
<evidence type="ECO:0000256" key="12">
    <source>
        <dbReference type="HAMAP-Rule" id="MF_00583"/>
    </source>
</evidence>
<sequence length="317" mass="35083">MVQDNIKLFALNSNRPLAEKIAKHMDVKLSPATVKTFADGEIALTVDESVRGCEVYIIQSISDPVNNSFMELMIMVDALRRASAKEVNVVIPYYGYARADRKTRAREPITAKLLANFLQMVNVDRVLTLDLHANQVQGFFNIPVDHLLAAPLLAHYFYEHDLLNDIVVVSPDHSSVSRARNFAELIGAPIAIIDNRKEIDQNSNQAIIGDVKNKNAIIIDDMIDTANRVVCSADVLKNAGVNKVYAAATHAVFSGNSIQKIDSSRINKVVITDSILLSKDKLIDKLAIVSVANLLSDAIIRIHNNLPVDELFNKNFK</sequence>
<dbReference type="InterPro" id="IPR037515">
    <property type="entry name" value="Rib-P_diPkinase_bac"/>
</dbReference>
<comment type="subunit">
    <text evidence="12">Homohexamer.</text>
</comment>
<dbReference type="NCBIfam" id="NF002618">
    <property type="entry name" value="PRK02269.1"/>
    <property type="match status" value="1"/>
</dbReference>
<dbReference type="GO" id="GO:0016301">
    <property type="term" value="F:kinase activity"/>
    <property type="evidence" value="ECO:0007669"/>
    <property type="project" value="UniProtKB-KW"/>
</dbReference>
<comment type="similarity">
    <text evidence="11 12">Belongs to the ribose-phosphate pyrophosphokinase family. Class I subfamily.</text>
</comment>
<dbReference type="InterPro" id="IPR000842">
    <property type="entry name" value="PRib_PP_synth_CS"/>
</dbReference>
<evidence type="ECO:0000256" key="9">
    <source>
        <dbReference type="ARBA" id="ARBA00049535"/>
    </source>
</evidence>
<gene>
    <name evidence="12" type="primary">prs</name>
    <name evidence="14" type="ORF">IAA89_01160</name>
</gene>
<dbReference type="EMBL" id="JADIMP010000021">
    <property type="protein sequence ID" value="MBO8441048.1"/>
    <property type="molecule type" value="Genomic_DNA"/>
</dbReference>
<dbReference type="GO" id="GO:0006164">
    <property type="term" value="P:purine nucleotide biosynthetic process"/>
    <property type="evidence" value="ECO:0007669"/>
    <property type="project" value="TreeGrafter"/>
</dbReference>
<evidence type="ECO:0000313" key="15">
    <source>
        <dbReference type="Proteomes" id="UP000823614"/>
    </source>
</evidence>
<dbReference type="EC" id="2.7.6.1" evidence="12"/>
<feature type="domain" description="Ribose-phosphate pyrophosphokinase N-terminal" evidence="13">
    <location>
        <begin position="6"/>
        <end position="120"/>
    </location>
</feature>
<keyword evidence="2 12" id="KW-0808">Transferase</keyword>
<comment type="caution">
    <text evidence="14">The sequence shown here is derived from an EMBL/GenBank/DDBJ whole genome shotgun (WGS) entry which is preliminary data.</text>
</comment>
<evidence type="ECO:0000256" key="8">
    <source>
        <dbReference type="ARBA" id="ARBA00022842"/>
    </source>
</evidence>
<comment type="subcellular location">
    <subcellularLocation>
        <location evidence="12">Cytoplasm</location>
    </subcellularLocation>
</comment>
<keyword evidence="7 12" id="KW-0067">ATP-binding</keyword>
<evidence type="ECO:0000256" key="4">
    <source>
        <dbReference type="ARBA" id="ARBA00022727"/>
    </source>
</evidence>
<keyword evidence="8 12" id="KW-0460">Magnesium</keyword>
<dbReference type="GO" id="GO:0004749">
    <property type="term" value="F:ribose phosphate diphosphokinase activity"/>
    <property type="evidence" value="ECO:0007669"/>
    <property type="project" value="UniProtKB-UniRule"/>
</dbReference>
<dbReference type="PANTHER" id="PTHR10210:SF41">
    <property type="entry name" value="RIBOSE-PHOSPHATE PYROPHOSPHOKINASE 1, CHLOROPLASTIC"/>
    <property type="match status" value="1"/>
</dbReference>
<feature type="binding site" evidence="12">
    <location>
        <position position="220"/>
    </location>
    <ligand>
        <name>D-ribose 5-phosphate</name>
        <dbReference type="ChEBI" id="CHEBI:78346"/>
    </ligand>
</feature>
<comment type="cofactor">
    <cofactor evidence="12">
        <name>Mg(2+)</name>
        <dbReference type="ChEBI" id="CHEBI:18420"/>
    </cofactor>
    <text evidence="12">Binds 2 Mg(2+) ions per subunit.</text>
</comment>
<reference evidence="14" key="2">
    <citation type="journal article" date="2021" name="PeerJ">
        <title>Extensive microbial diversity within the chicken gut microbiome revealed by metagenomics and culture.</title>
        <authorList>
            <person name="Gilroy R."/>
            <person name="Ravi A."/>
            <person name="Getino M."/>
            <person name="Pursley I."/>
            <person name="Horton D.L."/>
            <person name="Alikhan N.F."/>
            <person name="Baker D."/>
            <person name="Gharbi K."/>
            <person name="Hall N."/>
            <person name="Watson M."/>
            <person name="Adriaenssens E.M."/>
            <person name="Foster-Nyarko E."/>
            <person name="Jarju S."/>
            <person name="Secka A."/>
            <person name="Antonio M."/>
            <person name="Oren A."/>
            <person name="Chaudhuri R.R."/>
            <person name="La Ragione R."/>
            <person name="Hildebrand F."/>
            <person name="Pallen M.J."/>
        </authorList>
    </citation>
    <scope>NUCLEOTIDE SEQUENCE</scope>
    <source>
        <strain evidence="14">C6-149</strain>
    </source>
</reference>
<dbReference type="PANTHER" id="PTHR10210">
    <property type="entry name" value="RIBOSE-PHOSPHATE DIPHOSPHOKINASE FAMILY MEMBER"/>
    <property type="match status" value="1"/>
</dbReference>
<dbReference type="AlphaFoldDB" id="A0A9D9H8X6"/>
<comment type="pathway">
    <text evidence="1 12">Metabolic intermediate biosynthesis; 5-phospho-alpha-D-ribose 1-diphosphate biosynthesis; 5-phospho-alpha-D-ribose 1-diphosphate from D-ribose 5-phosphate (route I): step 1/1.</text>
</comment>
<name>A0A9D9H8X6_9LACO</name>
<dbReference type="InterPro" id="IPR029057">
    <property type="entry name" value="PRTase-like"/>
</dbReference>
<dbReference type="GO" id="GO:0006015">
    <property type="term" value="P:5-phosphoribose 1-diphosphate biosynthetic process"/>
    <property type="evidence" value="ECO:0007669"/>
    <property type="project" value="UniProtKB-UniRule"/>
</dbReference>
<keyword evidence="4 12" id="KW-0545">Nucleotide biosynthesis</keyword>
<organism evidence="14 15">
    <name type="scientific">Candidatus Gallilactobacillus intestinavium</name>
    <dbReference type="NCBI Taxonomy" id="2840838"/>
    <lineage>
        <taxon>Bacteria</taxon>
        <taxon>Bacillati</taxon>
        <taxon>Bacillota</taxon>
        <taxon>Bacilli</taxon>
        <taxon>Lactobacillales</taxon>
        <taxon>Lactobacillaceae</taxon>
        <taxon>Lactobacillaceae incertae sedis</taxon>
        <taxon>Candidatus Gallilactobacillus</taxon>
    </lineage>
</organism>
<dbReference type="GO" id="GO:0005524">
    <property type="term" value="F:ATP binding"/>
    <property type="evidence" value="ECO:0007669"/>
    <property type="project" value="UniProtKB-KW"/>
</dbReference>
<accession>A0A9D9H8X6</accession>
<keyword evidence="5 12" id="KW-0547">Nucleotide-binding</keyword>
<keyword evidence="3 12" id="KW-0479">Metal-binding</keyword>
<reference evidence="14" key="1">
    <citation type="submission" date="2020-10" db="EMBL/GenBank/DDBJ databases">
        <authorList>
            <person name="Gilroy R."/>
        </authorList>
    </citation>
    <scope>NUCLEOTIDE SEQUENCE</scope>
    <source>
        <strain evidence="14">C6-149</strain>
    </source>
</reference>
<feature type="binding site" evidence="12">
    <location>
        <position position="132"/>
    </location>
    <ligand>
        <name>Mg(2+)</name>
        <dbReference type="ChEBI" id="CHEBI:18420"/>
    </ligand>
</feature>
<evidence type="ECO:0000256" key="5">
    <source>
        <dbReference type="ARBA" id="ARBA00022741"/>
    </source>
</evidence>
<dbReference type="FunFam" id="3.40.50.2020:FF:000001">
    <property type="entry name" value="Ribose-phosphate pyrophosphokinase"/>
    <property type="match status" value="1"/>
</dbReference>
<comment type="function">
    <text evidence="10 12">Involved in the biosynthesis of the central metabolite phospho-alpha-D-ribosyl-1-pyrophosphate (PRPP) via the transfer of pyrophosphoryl group from ATP to 1-hydroxyl of ribose-5-phosphate (Rib-5-P).</text>
</comment>
<comment type="caution">
    <text evidence="12">Part of a set of proteins in which some residues (ACT_SITE, NP_BIND, REGION and BINDING) are not conserved.</text>
</comment>
<dbReference type="InterPro" id="IPR029099">
    <property type="entry name" value="Pribosyltran_N"/>
</dbReference>
<dbReference type="SMART" id="SM01400">
    <property type="entry name" value="Pribosyltran_N"/>
    <property type="match status" value="1"/>
</dbReference>
<dbReference type="PROSITE" id="PS00114">
    <property type="entry name" value="PRPP_SYNTHASE"/>
    <property type="match status" value="1"/>
</dbReference>
<dbReference type="GO" id="GO:0002189">
    <property type="term" value="C:ribose phosphate diphosphokinase complex"/>
    <property type="evidence" value="ECO:0007669"/>
    <property type="project" value="TreeGrafter"/>
</dbReference>
<dbReference type="HAMAP" id="MF_00583_B">
    <property type="entry name" value="RibP_PPkinase_B"/>
    <property type="match status" value="1"/>
</dbReference>
<evidence type="ECO:0000256" key="6">
    <source>
        <dbReference type="ARBA" id="ARBA00022777"/>
    </source>
</evidence>
<dbReference type="InterPro" id="IPR005946">
    <property type="entry name" value="Rib-P_diPkinase"/>
</dbReference>
<dbReference type="NCBIfam" id="NF002320">
    <property type="entry name" value="PRK01259.1"/>
    <property type="match status" value="1"/>
</dbReference>
<dbReference type="GO" id="GO:0000287">
    <property type="term" value="F:magnesium ion binding"/>
    <property type="evidence" value="ECO:0007669"/>
    <property type="project" value="UniProtKB-UniRule"/>
</dbReference>
<protein>
    <recommendedName>
        <fullName evidence="12">Putative ribose-phosphate pyrophosphokinase</fullName>
        <shortName evidence="12">RPPK</shortName>
        <ecNumber evidence="12">2.7.6.1</ecNumber>
    </recommendedName>
    <alternativeName>
        <fullName evidence="12">5-phospho-D-ribosyl alpha-1-diphosphate synthase</fullName>
    </alternativeName>
    <alternativeName>
        <fullName evidence="12">Phosphoribosyl diphosphate synthase</fullName>
    </alternativeName>
    <alternativeName>
        <fullName evidence="12">Phosphoribosyl pyrophosphate synthase</fullName>
        <shortName evidence="12">P-Rib-PP synthase</shortName>
        <shortName evidence="12">PRPP synthase</shortName>
        <shortName evidence="12">PRPPase</shortName>
    </alternativeName>
</protein>
<feature type="binding site" evidence="12">
    <location>
        <position position="172"/>
    </location>
    <ligand>
        <name>Mg(2+)</name>
        <dbReference type="ChEBI" id="CHEBI:18420"/>
    </ligand>
</feature>
<proteinExistence type="inferred from homology"/>
<dbReference type="Gene3D" id="3.40.50.2020">
    <property type="match status" value="2"/>
</dbReference>
<evidence type="ECO:0000256" key="11">
    <source>
        <dbReference type="ARBA" id="ARBA00061444"/>
    </source>
</evidence>
<dbReference type="Pfam" id="PF14572">
    <property type="entry name" value="Pribosyl_synth"/>
    <property type="match status" value="1"/>
</dbReference>
<evidence type="ECO:0000313" key="14">
    <source>
        <dbReference type="EMBL" id="MBO8441048.1"/>
    </source>
</evidence>
<keyword evidence="6 12" id="KW-0418">Kinase</keyword>
<evidence type="ECO:0000256" key="10">
    <source>
        <dbReference type="ARBA" id="ARBA00054914"/>
    </source>
</evidence>
<evidence type="ECO:0000256" key="3">
    <source>
        <dbReference type="ARBA" id="ARBA00022723"/>
    </source>
</evidence>
<dbReference type="Pfam" id="PF13793">
    <property type="entry name" value="Pribosyltran_N"/>
    <property type="match status" value="1"/>
</dbReference>
<dbReference type="GO" id="GO:0005737">
    <property type="term" value="C:cytoplasm"/>
    <property type="evidence" value="ECO:0007669"/>
    <property type="project" value="UniProtKB-SubCell"/>
</dbReference>
<dbReference type="Proteomes" id="UP000823614">
    <property type="component" value="Unassembled WGS sequence"/>
</dbReference>
<dbReference type="InterPro" id="IPR000836">
    <property type="entry name" value="PRTase_dom"/>
</dbReference>